<keyword evidence="3" id="KW-1185">Reference proteome</keyword>
<reference evidence="2" key="1">
    <citation type="submission" date="2020-11" db="EMBL/GenBank/DDBJ databases">
        <authorList>
            <consortium name="DOE Joint Genome Institute"/>
            <person name="Ahrendt S."/>
            <person name="Riley R."/>
            <person name="Andreopoulos W."/>
            <person name="Labutti K."/>
            <person name="Pangilinan J."/>
            <person name="Ruiz-Duenas F.J."/>
            <person name="Barrasa J.M."/>
            <person name="Sanchez-Garcia M."/>
            <person name="Camarero S."/>
            <person name="Miyauchi S."/>
            <person name="Serrano A."/>
            <person name="Linde D."/>
            <person name="Babiker R."/>
            <person name="Drula E."/>
            <person name="Ayuso-Fernandez I."/>
            <person name="Pacheco R."/>
            <person name="Padilla G."/>
            <person name="Ferreira P."/>
            <person name="Barriuso J."/>
            <person name="Kellner H."/>
            <person name="Castanera R."/>
            <person name="Alfaro M."/>
            <person name="Ramirez L."/>
            <person name="Pisabarro A.G."/>
            <person name="Kuo A."/>
            <person name="Tritt A."/>
            <person name="Lipzen A."/>
            <person name="He G."/>
            <person name="Yan M."/>
            <person name="Ng V."/>
            <person name="Cullen D."/>
            <person name="Martin F."/>
            <person name="Rosso M.-N."/>
            <person name="Henrissat B."/>
            <person name="Hibbett D."/>
            <person name="Martinez A.T."/>
            <person name="Grigoriev I.V."/>
        </authorList>
    </citation>
    <scope>NUCLEOTIDE SEQUENCE</scope>
    <source>
        <strain evidence="2">CBS 247.69</strain>
    </source>
</reference>
<gene>
    <name evidence="2" type="ORF">BDZ94DRAFT_1300009</name>
</gene>
<dbReference type="GO" id="GO:0005737">
    <property type="term" value="C:cytoplasm"/>
    <property type="evidence" value="ECO:0007669"/>
    <property type="project" value="TreeGrafter"/>
</dbReference>
<dbReference type="Pfam" id="PF05368">
    <property type="entry name" value="NmrA"/>
    <property type="match status" value="1"/>
</dbReference>
<evidence type="ECO:0000259" key="1">
    <source>
        <dbReference type="Pfam" id="PF05368"/>
    </source>
</evidence>
<dbReference type="PANTHER" id="PTHR48079:SF6">
    <property type="entry name" value="NAD(P)-BINDING DOMAIN-CONTAINING PROTEIN-RELATED"/>
    <property type="match status" value="1"/>
</dbReference>
<dbReference type="Proteomes" id="UP000807353">
    <property type="component" value="Unassembled WGS sequence"/>
</dbReference>
<dbReference type="InterPro" id="IPR008030">
    <property type="entry name" value="NmrA-like"/>
</dbReference>
<dbReference type="InterPro" id="IPR036291">
    <property type="entry name" value="NAD(P)-bd_dom_sf"/>
</dbReference>
<dbReference type="OrthoDB" id="10262413at2759"/>
<sequence>MSGKTNFFITGATGYIGGSVVLRLLNHPRASTFHITVLIRAAEKAEEFKALGINAVVGSHTDPLIVEKLASEADVVFAIGYVNVYLVIPSSIYGIATGKLVELGLQNPYSVLVPALINASIARGRSGMVGKGKNIWPNVDIEDAADLYTILYDAIVANPDGVGHGREGIYFSENGENTAYDVGKAIGQALVDAGKGENPEPTTFTKDELDKFFGGSDFFGSNSRCRGNRARSIGWNPTNTTADLIASIKGDVEAILKKTAQLP</sequence>
<dbReference type="GO" id="GO:0004029">
    <property type="term" value="F:aldehyde dehydrogenase (NAD+) activity"/>
    <property type="evidence" value="ECO:0007669"/>
    <property type="project" value="TreeGrafter"/>
</dbReference>
<organism evidence="2 3">
    <name type="scientific">Collybia nuda</name>
    <dbReference type="NCBI Taxonomy" id="64659"/>
    <lineage>
        <taxon>Eukaryota</taxon>
        <taxon>Fungi</taxon>
        <taxon>Dikarya</taxon>
        <taxon>Basidiomycota</taxon>
        <taxon>Agaricomycotina</taxon>
        <taxon>Agaricomycetes</taxon>
        <taxon>Agaricomycetidae</taxon>
        <taxon>Agaricales</taxon>
        <taxon>Tricholomatineae</taxon>
        <taxon>Clitocybaceae</taxon>
        <taxon>Collybia</taxon>
    </lineage>
</organism>
<dbReference type="AlphaFoldDB" id="A0A9P6CC52"/>
<evidence type="ECO:0000313" key="3">
    <source>
        <dbReference type="Proteomes" id="UP000807353"/>
    </source>
</evidence>
<evidence type="ECO:0000313" key="2">
    <source>
        <dbReference type="EMBL" id="KAF9460252.1"/>
    </source>
</evidence>
<protein>
    <recommendedName>
        <fullName evidence="1">NmrA-like domain-containing protein</fullName>
    </recommendedName>
</protein>
<dbReference type="EMBL" id="MU150301">
    <property type="protein sequence ID" value="KAF9460252.1"/>
    <property type="molecule type" value="Genomic_DNA"/>
</dbReference>
<comment type="caution">
    <text evidence="2">The sequence shown here is derived from an EMBL/GenBank/DDBJ whole genome shotgun (WGS) entry which is preliminary data.</text>
</comment>
<dbReference type="PANTHER" id="PTHR48079">
    <property type="entry name" value="PROTEIN YEEZ"/>
    <property type="match status" value="1"/>
</dbReference>
<feature type="domain" description="NmrA-like" evidence="1">
    <location>
        <begin position="8"/>
        <end position="79"/>
    </location>
</feature>
<accession>A0A9P6CC52</accession>
<dbReference type="Gene3D" id="3.40.50.720">
    <property type="entry name" value="NAD(P)-binding Rossmann-like Domain"/>
    <property type="match status" value="1"/>
</dbReference>
<dbReference type="SUPFAM" id="SSF51735">
    <property type="entry name" value="NAD(P)-binding Rossmann-fold domains"/>
    <property type="match status" value="1"/>
</dbReference>
<proteinExistence type="predicted"/>
<name>A0A9P6CC52_9AGAR</name>
<dbReference type="InterPro" id="IPR051783">
    <property type="entry name" value="NAD(P)-dependent_oxidoreduct"/>
</dbReference>